<organism evidence="2 3">
    <name type="scientific">Ridgeia piscesae</name>
    <name type="common">Tubeworm</name>
    <dbReference type="NCBI Taxonomy" id="27915"/>
    <lineage>
        <taxon>Eukaryota</taxon>
        <taxon>Metazoa</taxon>
        <taxon>Spiralia</taxon>
        <taxon>Lophotrochozoa</taxon>
        <taxon>Annelida</taxon>
        <taxon>Polychaeta</taxon>
        <taxon>Sedentaria</taxon>
        <taxon>Canalipalpata</taxon>
        <taxon>Sabellida</taxon>
        <taxon>Siboglinidae</taxon>
        <taxon>Ridgeia</taxon>
    </lineage>
</organism>
<reference evidence="2" key="1">
    <citation type="journal article" date="2023" name="Mol. Biol. Evol.">
        <title>Third-Generation Sequencing Reveals the Adaptive Role of the Epigenome in Three Deep-Sea Polychaetes.</title>
        <authorList>
            <person name="Perez M."/>
            <person name="Aroh O."/>
            <person name="Sun Y."/>
            <person name="Lan Y."/>
            <person name="Juniper S.K."/>
            <person name="Young C.R."/>
            <person name="Angers B."/>
            <person name="Qian P.Y."/>
        </authorList>
    </citation>
    <scope>NUCLEOTIDE SEQUENCE</scope>
    <source>
        <strain evidence="2">R07B-5</strain>
    </source>
</reference>
<accession>A0AAD9NYC1</accession>
<dbReference type="Proteomes" id="UP001209878">
    <property type="component" value="Unassembled WGS sequence"/>
</dbReference>
<evidence type="ECO:0000313" key="3">
    <source>
        <dbReference type="Proteomes" id="UP001209878"/>
    </source>
</evidence>
<proteinExistence type="predicted"/>
<dbReference type="EMBL" id="JAODUO010000254">
    <property type="protein sequence ID" value="KAK2184739.1"/>
    <property type="molecule type" value="Genomic_DNA"/>
</dbReference>
<evidence type="ECO:0000313" key="2">
    <source>
        <dbReference type="EMBL" id="KAK2184739.1"/>
    </source>
</evidence>
<evidence type="ECO:0000256" key="1">
    <source>
        <dbReference type="SAM" id="MobiDB-lite"/>
    </source>
</evidence>
<protein>
    <submittedName>
        <fullName evidence="2">Uncharacterized protein</fullName>
    </submittedName>
</protein>
<dbReference type="AlphaFoldDB" id="A0AAD9NYC1"/>
<comment type="caution">
    <text evidence="2">The sequence shown here is derived from an EMBL/GenBank/DDBJ whole genome shotgun (WGS) entry which is preliminary data.</text>
</comment>
<name>A0AAD9NYC1_RIDPI</name>
<gene>
    <name evidence="2" type="ORF">NP493_254g00001</name>
</gene>
<sequence length="107" mass="12173">MSLTPSCRCVHCFKRNVVPFITSYNFRMFVWVDNPNVITLLRKGLLSGAKKPRSSTDSFPRDSSKLPVVSAPTSPRMRNLLNTIHAEANVTPAAWRLTNSRRRREAE</sequence>
<keyword evidence="3" id="KW-1185">Reference proteome</keyword>
<feature type="region of interest" description="Disordered" evidence="1">
    <location>
        <begin position="47"/>
        <end position="73"/>
    </location>
</feature>